<evidence type="ECO:0000313" key="1">
    <source>
        <dbReference type="EMBL" id="SVD72277.1"/>
    </source>
</evidence>
<organism evidence="1">
    <name type="scientific">marine metagenome</name>
    <dbReference type="NCBI Taxonomy" id="408172"/>
    <lineage>
        <taxon>unclassified sequences</taxon>
        <taxon>metagenomes</taxon>
        <taxon>ecological metagenomes</taxon>
    </lineage>
</organism>
<accession>A0A382XM91</accession>
<dbReference type="PANTHER" id="PTHR12558">
    <property type="entry name" value="CELL DIVISION CYCLE 16,23,27"/>
    <property type="match status" value="1"/>
</dbReference>
<feature type="non-terminal residue" evidence="1">
    <location>
        <position position="1"/>
    </location>
</feature>
<dbReference type="SMART" id="SM00028">
    <property type="entry name" value="TPR"/>
    <property type="match status" value="4"/>
</dbReference>
<dbReference type="AlphaFoldDB" id="A0A382XM91"/>
<dbReference type="SUPFAM" id="SSF48452">
    <property type="entry name" value="TPR-like"/>
    <property type="match status" value="1"/>
</dbReference>
<dbReference type="Pfam" id="PF13181">
    <property type="entry name" value="TPR_8"/>
    <property type="match status" value="2"/>
</dbReference>
<name>A0A382XM91_9ZZZZ</name>
<protein>
    <submittedName>
        <fullName evidence="1">Uncharacterized protein</fullName>
    </submittedName>
</protein>
<reference evidence="1" key="1">
    <citation type="submission" date="2018-05" db="EMBL/GenBank/DDBJ databases">
        <authorList>
            <person name="Lanie J.A."/>
            <person name="Ng W.-L."/>
            <person name="Kazmierczak K.M."/>
            <person name="Andrzejewski T.M."/>
            <person name="Davidsen T.M."/>
            <person name="Wayne K.J."/>
            <person name="Tettelin H."/>
            <person name="Glass J.I."/>
            <person name="Rusch D."/>
            <person name="Podicherti R."/>
            <person name="Tsui H.-C.T."/>
            <person name="Winkler M.E."/>
        </authorList>
    </citation>
    <scope>NUCLEOTIDE SEQUENCE</scope>
</reference>
<proteinExistence type="predicted"/>
<dbReference type="InterPro" id="IPR019734">
    <property type="entry name" value="TPR_rpt"/>
</dbReference>
<dbReference type="PROSITE" id="PS50005">
    <property type="entry name" value="TPR"/>
    <property type="match status" value="2"/>
</dbReference>
<sequence>FEKSNFYSNISNYLNPKFYFNLTHLISNYSEIRNYEKMRNLLENFNKEDEVYNWYKLKKISQIIYSEQNSKQSLNYIETKFNEYSNPSIKIIYDMANIYKRNKEFEKSIKYYSLLLEKLNENSDEYADVLHKRGTSYERIGDDKNSDKDLLKSLSIKPNDPYVLNYLGYSWLERSYKIQEAIEMLNKAYNQKKNDPFIIDSVGWGYYLIGDFVNAENFLRKAIQLMPKDPIVNDHYGDVLWKLNRKIQAKYYWQSALSSEESENEMKTN</sequence>
<dbReference type="InterPro" id="IPR011990">
    <property type="entry name" value="TPR-like_helical_dom_sf"/>
</dbReference>
<dbReference type="PANTHER" id="PTHR12558:SF13">
    <property type="entry name" value="CELL DIVISION CYCLE PROTEIN 27 HOMOLOG"/>
    <property type="match status" value="1"/>
</dbReference>
<gene>
    <name evidence="1" type="ORF">METZ01_LOCUS425131</name>
</gene>
<dbReference type="Gene3D" id="1.25.40.10">
    <property type="entry name" value="Tetratricopeptide repeat domain"/>
    <property type="match status" value="1"/>
</dbReference>
<dbReference type="EMBL" id="UINC01168966">
    <property type="protein sequence ID" value="SVD72277.1"/>
    <property type="molecule type" value="Genomic_DNA"/>
</dbReference>
<feature type="non-terminal residue" evidence="1">
    <location>
        <position position="269"/>
    </location>
</feature>